<dbReference type="PANTHER" id="PTHR33989">
    <property type="match status" value="1"/>
</dbReference>
<feature type="transmembrane region" description="Helical" evidence="1">
    <location>
        <begin position="346"/>
        <end position="372"/>
    </location>
</feature>
<evidence type="ECO:0000313" key="3">
    <source>
        <dbReference type="EMBL" id="KRM18987.1"/>
    </source>
</evidence>
<feature type="transmembrane region" description="Helical" evidence="1">
    <location>
        <begin position="287"/>
        <end position="307"/>
    </location>
</feature>
<dbReference type="PROSITE" id="PS51105">
    <property type="entry name" value="PTS_EIIC_TYPE_3"/>
    <property type="match status" value="1"/>
</dbReference>
<feature type="transmembrane region" description="Helical" evidence="1">
    <location>
        <begin position="392"/>
        <end position="412"/>
    </location>
</feature>
<dbReference type="AlphaFoldDB" id="A0A0R1WT16"/>
<feature type="transmembrane region" description="Helical" evidence="1">
    <location>
        <begin position="70"/>
        <end position="92"/>
    </location>
</feature>
<feature type="transmembrane region" description="Helical" evidence="1">
    <location>
        <begin position="182"/>
        <end position="205"/>
    </location>
</feature>
<dbReference type="Proteomes" id="UP000051054">
    <property type="component" value="Unassembled WGS sequence"/>
</dbReference>
<sequence length="435" mass="49942">MVIKFTNYLMKIRRLTIVRILQRTLLSLFPIVLVGSYANILSSIVFDKMGYLNNILYLDKWFPFFNQMHILFKNINSFTIGFITIFSTYFAAKYTAEYYKRQGDLAGITAIFSYFMLSSINIFNFTKNTSDILLNTKWYGSEKMLFGIIIGMIIGQIFKVNPPKIKSNQQIIHSAEILKYSFKAIKGIVLSIVFAIGMNILFLYLKKFNVIDINGVLVTNYVVKNNIIGILLYSVTTSILNWMGISSSYNEILDDNVFMKNLNYFIKHHEYTNLPYNYTISTVYRSFGLISGSGGVIALICIMLLFVKNKNFNNIAKSTFIISILGEYIPVMVGIPILFNPIFLIPYILVPLINCIIGMFVIWMGILPPTIFPLMNGTPGVLVEFLGTGGNFWGLLISIIIFIIDCLIYLPFIKESEEIWIKIQKEYQREEKNEK</sequence>
<reference evidence="3 4" key="1">
    <citation type="journal article" date="2015" name="Genome Announc.">
        <title>Expanding the biotechnology potential of lactobacilli through comparative genomics of 213 strains and associated genera.</title>
        <authorList>
            <person name="Sun Z."/>
            <person name="Harris H.M."/>
            <person name="McCann A."/>
            <person name="Guo C."/>
            <person name="Argimon S."/>
            <person name="Zhang W."/>
            <person name="Yang X."/>
            <person name="Jeffery I.B."/>
            <person name="Cooney J.C."/>
            <person name="Kagawa T.F."/>
            <person name="Liu W."/>
            <person name="Song Y."/>
            <person name="Salvetti E."/>
            <person name="Wrobel A."/>
            <person name="Rasinkangas P."/>
            <person name="Parkhill J."/>
            <person name="Rea M.C."/>
            <person name="O'Sullivan O."/>
            <person name="Ritari J."/>
            <person name="Douillard F.P."/>
            <person name="Paul Ross R."/>
            <person name="Yang R."/>
            <person name="Briner A.E."/>
            <person name="Felis G.E."/>
            <person name="de Vos W.M."/>
            <person name="Barrangou R."/>
            <person name="Klaenhammer T.R."/>
            <person name="Caufield P.W."/>
            <person name="Cui Y."/>
            <person name="Zhang H."/>
            <person name="O'Toole P.W."/>
        </authorList>
    </citation>
    <scope>NUCLEOTIDE SEQUENCE [LARGE SCALE GENOMIC DNA]</scope>
    <source>
        <strain evidence="3 4">DSM 18933</strain>
    </source>
</reference>
<dbReference type="RefSeq" id="WP_025022041.1">
    <property type="nucleotide sequence ID" value="NZ_AZGD01000090.1"/>
</dbReference>
<evidence type="ECO:0000313" key="4">
    <source>
        <dbReference type="Proteomes" id="UP000051054"/>
    </source>
</evidence>
<dbReference type="GO" id="GO:0009401">
    <property type="term" value="P:phosphoenolpyruvate-dependent sugar phosphotransferase system"/>
    <property type="evidence" value="ECO:0007669"/>
    <property type="project" value="InterPro"/>
</dbReference>
<dbReference type="InterPro" id="IPR051088">
    <property type="entry name" value="PTS_Sugar-EIIC/EIIB"/>
</dbReference>
<name>A0A0R1WT16_9LACO</name>
<dbReference type="GO" id="GO:1901264">
    <property type="term" value="P:carbohydrate derivative transport"/>
    <property type="evidence" value="ECO:0007669"/>
    <property type="project" value="TreeGrafter"/>
</dbReference>
<gene>
    <name evidence="3" type="ORF">FC40_GL000776</name>
</gene>
<organism evidence="3 4">
    <name type="scientific">Ligilactobacillus hayakitensis DSM 18933 = JCM 14209</name>
    <dbReference type="NCBI Taxonomy" id="1423755"/>
    <lineage>
        <taxon>Bacteria</taxon>
        <taxon>Bacillati</taxon>
        <taxon>Bacillota</taxon>
        <taxon>Bacilli</taxon>
        <taxon>Lactobacillales</taxon>
        <taxon>Lactobacillaceae</taxon>
        <taxon>Ligilactobacillus</taxon>
    </lineage>
</organism>
<keyword evidence="4" id="KW-1185">Reference proteome</keyword>
<feature type="transmembrane region" description="Helical" evidence="1">
    <location>
        <begin position="225"/>
        <end position="243"/>
    </location>
</feature>
<proteinExistence type="predicted"/>
<feature type="domain" description="PTS EIIC type-3" evidence="2">
    <location>
        <begin position="1"/>
        <end position="412"/>
    </location>
</feature>
<dbReference type="GO" id="GO:0008982">
    <property type="term" value="F:protein-N(PI)-phosphohistidine-sugar phosphotransferase activity"/>
    <property type="evidence" value="ECO:0007669"/>
    <property type="project" value="InterPro"/>
</dbReference>
<dbReference type="InterPro" id="IPR004501">
    <property type="entry name" value="PTS_EIIC_3"/>
</dbReference>
<keyword evidence="1" id="KW-1133">Transmembrane helix</keyword>
<dbReference type="GO" id="GO:0005886">
    <property type="term" value="C:plasma membrane"/>
    <property type="evidence" value="ECO:0007669"/>
    <property type="project" value="TreeGrafter"/>
</dbReference>
<dbReference type="PANTHER" id="PTHR33989:SF4">
    <property type="entry name" value="PTS SYSTEM N,N'-DIACETYLCHITOBIOSE-SPECIFIC EIIC COMPONENT"/>
    <property type="match status" value="1"/>
</dbReference>
<evidence type="ECO:0000259" key="2">
    <source>
        <dbReference type="PROSITE" id="PS51105"/>
    </source>
</evidence>
<dbReference type="OrthoDB" id="1651152at2"/>
<accession>A0A0R1WT16</accession>
<feature type="transmembrane region" description="Helical" evidence="1">
    <location>
        <begin position="319"/>
        <end position="339"/>
    </location>
</feature>
<dbReference type="STRING" id="1423755.FC40_GL000776"/>
<feature type="transmembrane region" description="Helical" evidence="1">
    <location>
        <begin position="20"/>
        <end position="46"/>
    </location>
</feature>
<dbReference type="PATRIC" id="fig|1423755.3.peg.829"/>
<feature type="transmembrane region" description="Helical" evidence="1">
    <location>
        <begin position="104"/>
        <end position="124"/>
    </location>
</feature>
<keyword evidence="1" id="KW-0812">Transmembrane</keyword>
<protein>
    <submittedName>
        <fullName evidence="3">Cellobiose pts, eiic</fullName>
    </submittedName>
</protein>
<dbReference type="eggNOG" id="COG1455">
    <property type="taxonomic scope" value="Bacteria"/>
</dbReference>
<comment type="caution">
    <text evidence="3">The sequence shown here is derived from an EMBL/GenBank/DDBJ whole genome shotgun (WGS) entry which is preliminary data.</text>
</comment>
<dbReference type="EMBL" id="AZGD01000090">
    <property type="protein sequence ID" value="KRM18987.1"/>
    <property type="molecule type" value="Genomic_DNA"/>
</dbReference>
<feature type="transmembrane region" description="Helical" evidence="1">
    <location>
        <begin position="144"/>
        <end position="161"/>
    </location>
</feature>
<evidence type="ECO:0000256" key="1">
    <source>
        <dbReference type="SAM" id="Phobius"/>
    </source>
</evidence>
<keyword evidence="1" id="KW-0472">Membrane</keyword>